<name>A0A1H6J0F0_9EURY</name>
<evidence type="ECO:0000313" key="2">
    <source>
        <dbReference type="EMBL" id="SEH54025.1"/>
    </source>
</evidence>
<organism evidence="2 3">
    <name type="scientific">Halopenitus malekzadehii</name>
    <dbReference type="NCBI Taxonomy" id="1267564"/>
    <lineage>
        <taxon>Archaea</taxon>
        <taxon>Methanobacteriati</taxon>
        <taxon>Methanobacteriota</taxon>
        <taxon>Stenosarchaea group</taxon>
        <taxon>Halobacteria</taxon>
        <taxon>Halobacteriales</taxon>
        <taxon>Haloferacaceae</taxon>
        <taxon>Halopenitus</taxon>
    </lineage>
</organism>
<protein>
    <submittedName>
        <fullName evidence="2">Uncharacterized protein</fullName>
    </submittedName>
</protein>
<feature type="transmembrane region" description="Helical" evidence="1">
    <location>
        <begin position="121"/>
        <end position="142"/>
    </location>
</feature>
<gene>
    <name evidence="2" type="ORF">SAMN05192561_105132</name>
</gene>
<proteinExistence type="predicted"/>
<keyword evidence="1" id="KW-0812">Transmembrane</keyword>
<accession>A0A1H6J0F0</accession>
<dbReference type="Proteomes" id="UP000199215">
    <property type="component" value="Unassembled WGS sequence"/>
</dbReference>
<dbReference type="EMBL" id="FNWU01000005">
    <property type="protein sequence ID" value="SEH54025.1"/>
    <property type="molecule type" value="Genomic_DNA"/>
</dbReference>
<reference evidence="2 3" key="1">
    <citation type="submission" date="2016-10" db="EMBL/GenBank/DDBJ databases">
        <authorList>
            <person name="de Groot N.N."/>
        </authorList>
    </citation>
    <scope>NUCLEOTIDE SEQUENCE [LARGE SCALE GENOMIC DNA]</scope>
    <source>
        <strain evidence="2 3">IBRC-M10418</strain>
    </source>
</reference>
<feature type="transmembrane region" description="Helical" evidence="1">
    <location>
        <begin position="94"/>
        <end position="115"/>
    </location>
</feature>
<feature type="transmembrane region" description="Helical" evidence="1">
    <location>
        <begin position="7"/>
        <end position="26"/>
    </location>
</feature>
<feature type="transmembrane region" description="Helical" evidence="1">
    <location>
        <begin position="32"/>
        <end position="52"/>
    </location>
</feature>
<evidence type="ECO:0000256" key="1">
    <source>
        <dbReference type="SAM" id="Phobius"/>
    </source>
</evidence>
<keyword evidence="3" id="KW-1185">Reference proteome</keyword>
<dbReference type="AlphaFoldDB" id="A0A1H6J0F0"/>
<keyword evidence="1" id="KW-1133">Transmembrane helix</keyword>
<evidence type="ECO:0000313" key="3">
    <source>
        <dbReference type="Proteomes" id="UP000199215"/>
    </source>
</evidence>
<sequence length="143" mass="14983">MKIRAILRGFVAGLAGVGFVLIFLFAQTGLVSLPVLLTIGIVTIVALFAAGGQTAVLRLAGRAEPTTDEKQETEWWLSRVEPALEDTWNVWSDLVLTVCLGAVGIGSFALLVTSSSDDPPLGLLITGFLGINGALISLAFALD</sequence>
<keyword evidence="1" id="KW-0472">Membrane</keyword>